<keyword evidence="2" id="KW-0812">Transmembrane</keyword>
<reference evidence="3" key="1">
    <citation type="submission" date="2016-01" db="EMBL/GenBank/DDBJ databases">
        <authorList>
            <person name="Peeters C."/>
        </authorList>
    </citation>
    <scope>NUCLEOTIDE SEQUENCE [LARGE SCALE GENOMIC DNA]</scope>
    <source>
        <strain evidence="3">LMG 29326</strain>
    </source>
</reference>
<evidence type="ECO:0000313" key="3">
    <source>
        <dbReference type="EMBL" id="SAL03352.1"/>
    </source>
</evidence>
<name>A0A158E8Z3_9BURK</name>
<keyword evidence="2" id="KW-1133">Transmembrane helix</keyword>
<feature type="transmembrane region" description="Helical" evidence="2">
    <location>
        <begin position="57"/>
        <end position="75"/>
    </location>
</feature>
<protein>
    <submittedName>
        <fullName evidence="3">Uncharacterized protein</fullName>
    </submittedName>
</protein>
<feature type="transmembrane region" description="Helical" evidence="2">
    <location>
        <begin position="32"/>
        <end position="51"/>
    </location>
</feature>
<comment type="caution">
    <text evidence="3">The sequence shown here is derived from an EMBL/GenBank/DDBJ whole genome shotgun (WGS) entry which is preliminary data.</text>
</comment>
<dbReference type="EMBL" id="FCOB02000057">
    <property type="protein sequence ID" value="SAL03352.1"/>
    <property type="molecule type" value="Genomic_DNA"/>
</dbReference>
<dbReference type="AlphaFoldDB" id="A0A158E8Z3"/>
<sequence>MNHAIGAYSLSGYQQRMGAWSRVRIEHEHCPPFAWVLLVFAAAMLGGAWFSDRFDSIAAGGIAWVAILALLGAFVDRRFSGADALERRIRRRQKARQAVLGRAWSGTAVRPWSDRQTSAARGWISTSACPRHPLPKTTARAGSSPDSTHRDSRAECRTRRA</sequence>
<accession>A0A158E8Z3</accession>
<proteinExistence type="predicted"/>
<feature type="compositionally biased region" description="Basic and acidic residues" evidence="1">
    <location>
        <begin position="147"/>
        <end position="161"/>
    </location>
</feature>
<organism evidence="3 4">
    <name type="scientific">Caballeronia ptereochthonis</name>
    <dbReference type="NCBI Taxonomy" id="1777144"/>
    <lineage>
        <taxon>Bacteria</taxon>
        <taxon>Pseudomonadati</taxon>
        <taxon>Pseudomonadota</taxon>
        <taxon>Betaproteobacteria</taxon>
        <taxon>Burkholderiales</taxon>
        <taxon>Burkholderiaceae</taxon>
        <taxon>Caballeronia</taxon>
    </lineage>
</organism>
<keyword evidence="4" id="KW-1185">Reference proteome</keyword>
<dbReference type="Proteomes" id="UP000054978">
    <property type="component" value="Unassembled WGS sequence"/>
</dbReference>
<evidence type="ECO:0000256" key="2">
    <source>
        <dbReference type="SAM" id="Phobius"/>
    </source>
</evidence>
<keyword evidence="2" id="KW-0472">Membrane</keyword>
<evidence type="ECO:0000256" key="1">
    <source>
        <dbReference type="SAM" id="MobiDB-lite"/>
    </source>
</evidence>
<feature type="region of interest" description="Disordered" evidence="1">
    <location>
        <begin position="125"/>
        <end position="161"/>
    </location>
</feature>
<evidence type="ECO:0000313" key="4">
    <source>
        <dbReference type="Proteomes" id="UP000054978"/>
    </source>
</evidence>
<gene>
    <name evidence="3" type="ORF">AWB83_06774</name>
</gene>